<evidence type="ECO:0000259" key="4">
    <source>
        <dbReference type="PROSITE" id="PS51670"/>
    </source>
</evidence>
<evidence type="ECO:0000256" key="2">
    <source>
        <dbReference type="SAM" id="MobiDB-lite"/>
    </source>
</evidence>
<feature type="compositionally biased region" description="Basic and acidic residues" evidence="2">
    <location>
        <begin position="143"/>
        <end position="152"/>
    </location>
</feature>
<dbReference type="SMART" id="SM00254">
    <property type="entry name" value="ShKT"/>
    <property type="match status" value="1"/>
</dbReference>
<name>A0A0R3RYQ8_9BILA</name>
<evidence type="ECO:0000256" key="3">
    <source>
        <dbReference type="SAM" id="Phobius"/>
    </source>
</evidence>
<reference evidence="6" key="1">
    <citation type="submission" date="2017-02" db="UniProtKB">
        <authorList>
            <consortium name="WormBaseParasite"/>
        </authorList>
    </citation>
    <scope>IDENTIFICATION</scope>
</reference>
<comment type="caution">
    <text evidence="1">Lacks conserved residue(s) required for the propagation of feature annotation.</text>
</comment>
<dbReference type="Pfam" id="PF01549">
    <property type="entry name" value="ShK"/>
    <property type="match status" value="1"/>
</dbReference>
<dbReference type="AlphaFoldDB" id="A0A0R3RYQ8"/>
<keyword evidence="1" id="KW-1015">Disulfide bond</keyword>
<dbReference type="InterPro" id="IPR003582">
    <property type="entry name" value="ShKT_dom"/>
</dbReference>
<organism evidence="5 6">
    <name type="scientific">Elaeophora elaphi</name>
    <dbReference type="NCBI Taxonomy" id="1147741"/>
    <lineage>
        <taxon>Eukaryota</taxon>
        <taxon>Metazoa</taxon>
        <taxon>Ecdysozoa</taxon>
        <taxon>Nematoda</taxon>
        <taxon>Chromadorea</taxon>
        <taxon>Rhabditida</taxon>
        <taxon>Spirurina</taxon>
        <taxon>Spiruromorpha</taxon>
        <taxon>Filarioidea</taxon>
        <taxon>Onchocercidae</taxon>
        <taxon>Elaeophora</taxon>
    </lineage>
</organism>
<dbReference type="Proteomes" id="UP000050640">
    <property type="component" value="Unplaced"/>
</dbReference>
<dbReference type="Gene3D" id="1.10.10.1940">
    <property type="match status" value="1"/>
</dbReference>
<evidence type="ECO:0000313" key="5">
    <source>
        <dbReference type="Proteomes" id="UP000050640"/>
    </source>
</evidence>
<keyword evidence="3" id="KW-0472">Membrane</keyword>
<feature type="disulfide bond" evidence="1">
    <location>
        <begin position="98"/>
        <end position="132"/>
    </location>
</feature>
<proteinExistence type="predicted"/>
<keyword evidence="3" id="KW-1133">Transmembrane helix</keyword>
<feature type="region of interest" description="Disordered" evidence="2">
    <location>
        <begin position="143"/>
        <end position="163"/>
    </location>
</feature>
<dbReference type="WBParaSite" id="EEL_0000742201-mRNA-1">
    <property type="protein sequence ID" value="EEL_0000742201-mRNA-1"/>
    <property type="gene ID" value="EEL_0000742201"/>
</dbReference>
<feature type="domain" description="ShKT" evidence="4">
    <location>
        <begin position="98"/>
        <end position="132"/>
    </location>
</feature>
<accession>A0A0R3RYQ8</accession>
<sequence>MYTVNKSQNHSKLHYRFPMQIRWSLMSTKDTFAMELFGKTTLFKCSNLPGEHITQRIANGHFKILSTIFASLELNCLLLLLLFINLGAVAERKFPIICADKSPYCKRRSHLCQSNAFRSVMQSLCKKTCNLCEDRRKKEVIEDSQHEKESSRDMLIFDDDDID</sequence>
<dbReference type="PROSITE" id="PS51670">
    <property type="entry name" value="SHKT"/>
    <property type="match status" value="1"/>
</dbReference>
<evidence type="ECO:0000313" key="6">
    <source>
        <dbReference type="WBParaSite" id="EEL_0000742201-mRNA-1"/>
    </source>
</evidence>
<evidence type="ECO:0000256" key="1">
    <source>
        <dbReference type="PROSITE-ProRule" id="PRU01005"/>
    </source>
</evidence>
<protein>
    <submittedName>
        <fullName evidence="6">ShKT domain-containing protein</fullName>
    </submittedName>
</protein>
<keyword evidence="5" id="KW-1185">Reference proteome</keyword>
<feature type="transmembrane region" description="Helical" evidence="3">
    <location>
        <begin position="64"/>
        <end position="84"/>
    </location>
</feature>
<keyword evidence="3" id="KW-0812">Transmembrane</keyword>